<sequence>MTEIIPITCPFCAAGLDELENILVIVQGEALIAWRCSCCKKSFSILHPHVQATIERTLQIHFQNNRIRNYTIRTLKASGKVSMGVTA</sequence>
<dbReference type="KEGG" id="mend:L6E24_11985"/>
<organism evidence="1 2">
    <name type="scientific">Methanoplanus endosymbiosus</name>
    <dbReference type="NCBI Taxonomy" id="33865"/>
    <lineage>
        <taxon>Archaea</taxon>
        <taxon>Methanobacteriati</taxon>
        <taxon>Methanobacteriota</taxon>
        <taxon>Stenosarchaea group</taxon>
        <taxon>Methanomicrobia</taxon>
        <taxon>Methanomicrobiales</taxon>
        <taxon>Methanomicrobiaceae</taxon>
        <taxon>Methanoplanus</taxon>
    </lineage>
</organism>
<protein>
    <submittedName>
        <fullName evidence="1">Uncharacterized protein</fullName>
    </submittedName>
</protein>
<evidence type="ECO:0000313" key="2">
    <source>
        <dbReference type="Proteomes" id="UP001060368"/>
    </source>
</evidence>
<evidence type="ECO:0000313" key="1">
    <source>
        <dbReference type="EMBL" id="UUX92066.1"/>
    </source>
</evidence>
<dbReference type="GeneID" id="74308433"/>
<proteinExistence type="predicted"/>
<dbReference type="RefSeq" id="WP_257742218.1">
    <property type="nucleotide sequence ID" value="NZ_CP096115.1"/>
</dbReference>
<name>A0A9E7PNC7_9EURY</name>
<reference evidence="1" key="1">
    <citation type="submission" date="2022-04" db="EMBL/GenBank/DDBJ databases">
        <title>Complete genome of Methanoplanus endosymbiosus DSM 3599.</title>
        <authorList>
            <person name="Chen S.-C."/>
            <person name="You Y.-T."/>
            <person name="Zhou Y.-Z."/>
            <person name="Lai M.-C."/>
        </authorList>
    </citation>
    <scope>NUCLEOTIDE SEQUENCE</scope>
    <source>
        <strain evidence="1">DSM 3599</strain>
    </source>
</reference>
<dbReference type="AlphaFoldDB" id="A0A9E7PNC7"/>
<keyword evidence="2" id="KW-1185">Reference proteome</keyword>
<accession>A0A9E7PNC7</accession>
<dbReference type="Proteomes" id="UP001060368">
    <property type="component" value="Chromosome"/>
</dbReference>
<gene>
    <name evidence="1" type="ORF">L6E24_11985</name>
</gene>
<dbReference type="EMBL" id="CP096115">
    <property type="protein sequence ID" value="UUX92066.1"/>
    <property type="molecule type" value="Genomic_DNA"/>
</dbReference>